<feature type="transmembrane region" description="Helical" evidence="1">
    <location>
        <begin position="179"/>
        <end position="199"/>
    </location>
</feature>
<evidence type="ECO:0000313" key="3">
    <source>
        <dbReference type="Proteomes" id="UP000270224"/>
    </source>
</evidence>
<keyword evidence="1" id="KW-0812">Transmembrane</keyword>
<dbReference type="AlphaFoldDB" id="A0A3N0WUC4"/>
<feature type="transmembrane region" description="Helical" evidence="1">
    <location>
        <begin position="103"/>
        <end position="124"/>
    </location>
</feature>
<feature type="transmembrane region" description="Helical" evidence="1">
    <location>
        <begin position="211"/>
        <end position="230"/>
    </location>
</feature>
<evidence type="ECO:0000313" key="2">
    <source>
        <dbReference type="EMBL" id="ROI08361.1"/>
    </source>
</evidence>
<feature type="transmembrane region" description="Helical" evidence="1">
    <location>
        <begin position="7"/>
        <end position="27"/>
    </location>
</feature>
<feature type="transmembrane region" description="Helical" evidence="1">
    <location>
        <begin position="236"/>
        <end position="256"/>
    </location>
</feature>
<gene>
    <name evidence="2" type="ORF">EGI11_12100</name>
</gene>
<evidence type="ECO:0008006" key="4">
    <source>
        <dbReference type="Google" id="ProtNLM"/>
    </source>
</evidence>
<keyword evidence="1" id="KW-0472">Membrane</keyword>
<feature type="transmembrane region" description="Helical" evidence="1">
    <location>
        <begin position="277"/>
        <end position="295"/>
    </location>
</feature>
<dbReference type="OrthoDB" id="2827525at2"/>
<feature type="transmembrane region" description="Helical" evidence="1">
    <location>
        <begin position="47"/>
        <end position="66"/>
    </location>
</feature>
<name>A0A3N0WUC4_9FLAO</name>
<dbReference type="EMBL" id="RJUG01000004">
    <property type="protein sequence ID" value="ROI08361.1"/>
    <property type="molecule type" value="Genomic_DNA"/>
</dbReference>
<dbReference type="Proteomes" id="UP000270224">
    <property type="component" value="Unassembled WGS sequence"/>
</dbReference>
<keyword evidence="1" id="KW-1133">Transmembrane helix</keyword>
<feature type="transmembrane region" description="Helical" evidence="1">
    <location>
        <begin position="380"/>
        <end position="399"/>
    </location>
</feature>
<feature type="transmembrane region" description="Helical" evidence="1">
    <location>
        <begin position="136"/>
        <end position="159"/>
    </location>
</feature>
<feature type="transmembrane region" description="Helical" evidence="1">
    <location>
        <begin position="78"/>
        <end position="97"/>
    </location>
</feature>
<organism evidence="2 3">
    <name type="scientific">Kaistella daneshvariae</name>
    <dbReference type="NCBI Taxonomy" id="2487074"/>
    <lineage>
        <taxon>Bacteria</taxon>
        <taxon>Pseudomonadati</taxon>
        <taxon>Bacteroidota</taxon>
        <taxon>Flavobacteriia</taxon>
        <taxon>Flavobacteriales</taxon>
        <taxon>Weeksellaceae</taxon>
        <taxon>Chryseobacterium group</taxon>
        <taxon>Kaistella</taxon>
    </lineage>
</organism>
<evidence type="ECO:0000256" key="1">
    <source>
        <dbReference type="SAM" id="Phobius"/>
    </source>
</evidence>
<proteinExistence type="predicted"/>
<dbReference type="RefSeq" id="WP_123266655.1">
    <property type="nucleotide sequence ID" value="NZ_RJUG01000004.1"/>
</dbReference>
<feature type="transmembrane region" description="Helical" evidence="1">
    <location>
        <begin position="307"/>
        <end position="328"/>
    </location>
</feature>
<reference evidence="3" key="2">
    <citation type="submission" date="2018-11" db="EMBL/GenBank/DDBJ databases">
        <title>Proposal to divide the Flavobacteriaceae and reorganize its genera based on Amino Acid Identity values calculated from whole genome sequences.</title>
        <authorList>
            <person name="Nicholson A.C."/>
            <person name="Gulvik C.A."/>
            <person name="Whitney A.M."/>
            <person name="Humrighouse B.W."/>
            <person name="Bell M."/>
            <person name="Holmens B."/>
            <person name="Steigerwalt A."/>
            <person name="Villarma A."/>
            <person name="Sheth M."/>
            <person name="Batra D."/>
            <person name="Pryor J."/>
            <person name="Bernardet J.-F."/>
            <person name="Hugo C."/>
            <person name="Kampfer P."/>
            <person name="Newman J."/>
            <person name="Mcquiston J.R."/>
        </authorList>
    </citation>
    <scope>NUCLEOTIDE SEQUENCE [LARGE SCALE GENOMIC DNA]</scope>
    <source>
        <strain evidence="3">H3056</strain>
    </source>
</reference>
<feature type="transmembrane region" description="Helical" evidence="1">
    <location>
        <begin position="349"/>
        <end position="374"/>
    </location>
</feature>
<sequence length="419" mass="48318">MKNIVFWLRFSVLNFFVVSLLGVIMRYKIAYSLPIVDQKFMQEAHSHFAFYGWITQIIYVLIIRYLHEILPEKQLKKYNLLLIINAVAAYVMIPSFIYNGYYWISIAASTAALLVGFAFFFFLLRDLRGTRDLVKPWFLAGLFFAVISSAGVFNLSYMMATENMNQTLYLASTYYYLHFQYNGFFIFSSIGFLILSLKNIGAVITERNNKLIFWLMFIGCVIGYGLSVLWMKIPLWILAIILLGTIAQTISAFKLYQVVKENWGKVVQNFSALQRFVLMYVGFAFFVKILLQLGSNVPALSQFAFGFRNVVIAYLHLILLMCVSIFLLNQILATNAFRMTKPVTTSLKLLLLGIFLNEAVLGLMGLFSTQYIALPFAPEILLAVSLLIMFSLFFLWFNLKRKTVYKNTSQNLWEVKTKH</sequence>
<reference evidence="3" key="1">
    <citation type="submission" date="2018-11" db="EMBL/GenBank/DDBJ databases">
        <title>Proposal to divide the Flavobacteriaceae and reorganize its genera based on Amino Acid Identity values calculated from whole genome sequences.</title>
        <authorList>
            <person name="Nicholson A.C."/>
            <person name="Gulvik C.A."/>
            <person name="Whitney A.M."/>
            <person name="Humrighouse B.W."/>
            <person name="Bell M."/>
            <person name="Holmes B."/>
            <person name="Steigerwalt A."/>
            <person name="Villarma A."/>
            <person name="Sheth M."/>
            <person name="Batra D."/>
            <person name="Pryor J."/>
            <person name="Bernardet J.-F."/>
            <person name="Hugo C."/>
            <person name="Kampfer P."/>
            <person name="Newman J."/>
            <person name="Mcquiston J.R."/>
        </authorList>
    </citation>
    <scope>NUCLEOTIDE SEQUENCE [LARGE SCALE GENOMIC DNA]</scope>
    <source>
        <strain evidence="3">H3056</strain>
    </source>
</reference>
<protein>
    <recommendedName>
        <fullName evidence="4">NnrS family protein</fullName>
    </recommendedName>
</protein>
<comment type="caution">
    <text evidence="2">The sequence shown here is derived from an EMBL/GenBank/DDBJ whole genome shotgun (WGS) entry which is preliminary data.</text>
</comment>
<accession>A0A3N0WUC4</accession>